<dbReference type="Pfam" id="PF00069">
    <property type="entry name" value="Pkinase"/>
    <property type="match status" value="1"/>
</dbReference>
<keyword evidence="7" id="KW-0418">Kinase</keyword>
<keyword evidence="4" id="KW-0597">Phosphoprotein</keyword>
<dbReference type="EMBL" id="CAJHNJ030000194">
    <property type="protein sequence ID" value="CAG9137216.1"/>
    <property type="molecule type" value="Genomic_DNA"/>
</dbReference>
<feature type="domain" description="Protein kinase" evidence="11">
    <location>
        <begin position="25"/>
        <end position="119"/>
    </location>
</feature>
<keyword evidence="3" id="KW-0723">Serine/threonine-protein kinase</keyword>
<evidence type="ECO:0000259" key="11">
    <source>
        <dbReference type="Pfam" id="PF00069"/>
    </source>
</evidence>
<dbReference type="InterPro" id="IPR011009">
    <property type="entry name" value="Kinase-like_dom_sf"/>
</dbReference>
<evidence type="ECO:0000256" key="10">
    <source>
        <dbReference type="ARBA" id="ARBA00048679"/>
    </source>
</evidence>
<keyword evidence="13" id="KW-1185">Reference proteome</keyword>
<evidence type="ECO:0000256" key="1">
    <source>
        <dbReference type="ARBA" id="ARBA00006692"/>
    </source>
</evidence>
<gene>
    <name evidence="12" type="ORF">PLXY2_LOCUS15466</name>
</gene>
<protein>
    <recommendedName>
        <fullName evidence="2">non-specific serine/threonine protein kinase</fullName>
        <ecNumber evidence="2">2.7.11.1</ecNumber>
    </recommendedName>
</protein>
<comment type="similarity">
    <text evidence="1">Belongs to the protein kinase superfamily. CAMK Ser/Thr protein kinase family.</text>
</comment>
<evidence type="ECO:0000313" key="12">
    <source>
        <dbReference type="EMBL" id="CAG9137216.1"/>
    </source>
</evidence>
<comment type="catalytic activity">
    <reaction evidence="10">
        <text>L-seryl-[protein] + ATP = O-phospho-L-seryl-[protein] + ADP + H(+)</text>
        <dbReference type="Rhea" id="RHEA:17989"/>
        <dbReference type="Rhea" id="RHEA-COMP:9863"/>
        <dbReference type="Rhea" id="RHEA-COMP:11604"/>
        <dbReference type="ChEBI" id="CHEBI:15378"/>
        <dbReference type="ChEBI" id="CHEBI:29999"/>
        <dbReference type="ChEBI" id="CHEBI:30616"/>
        <dbReference type="ChEBI" id="CHEBI:83421"/>
        <dbReference type="ChEBI" id="CHEBI:456216"/>
        <dbReference type="EC" id="2.7.11.1"/>
    </reaction>
</comment>
<dbReference type="SUPFAM" id="SSF56112">
    <property type="entry name" value="Protein kinase-like (PK-like)"/>
    <property type="match status" value="1"/>
</dbReference>
<dbReference type="FunFam" id="3.30.200.20:FF:000156">
    <property type="entry name" value="MAP kinase-activated protein kinase 3"/>
    <property type="match status" value="1"/>
</dbReference>
<evidence type="ECO:0000256" key="7">
    <source>
        <dbReference type="ARBA" id="ARBA00022777"/>
    </source>
</evidence>
<dbReference type="AlphaFoldDB" id="A0A8S4G954"/>
<dbReference type="EC" id="2.7.11.1" evidence="2"/>
<dbReference type="Gene3D" id="3.30.200.20">
    <property type="entry name" value="Phosphorylase Kinase, domain 1"/>
    <property type="match status" value="1"/>
</dbReference>
<evidence type="ECO:0000256" key="4">
    <source>
        <dbReference type="ARBA" id="ARBA00022553"/>
    </source>
</evidence>
<comment type="catalytic activity">
    <reaction evidence="9">
        <text>L-threonyl-[protein] + ATP = O-phospho-L-threonyl-[protein] + ADP + H(+)</text>
        <dbReference type="Rhea" id="RHEA:46608"/>
        <dbReference type="Rhea" id="RHEA-COMP:11060"/>
        <dbReference type="Rhea" id="RHEA-COMP:11605"/>
        <dbReference type="ChEBI" id="CHEBI:15378"/>
        <dbReference type="ChEBI" id="CHEBI:30013"/>
        <dbReference type="ChEBI" id="CHEBI:30616"/>
        <dbReference type="ChEBI" id="CHEBI:61977"/>
        <dbReference type="ChEBI" id="CHEBI:456216"/>
        <dbReference type="EC" id="2.7.11.1"/>
    </reaction>
</comment>
<evidence type="ECO:0000256" key="8">
    <source>
        <dbReference type="ARBA" id="ARBA00022840"/>
    </source>
</evidence>
<reference evidence="12" key="1">
    <citation type="submission" date="2020-11" db="EMBL/GenBank/DDBJ databases">
        <authorList>
            <person name="Whiteford S."/>
        </authorList>
    </citation>
    <scope>NUCLEOTIDE SEQUENCE</scope>
</reference>
<dbReference type="GO" id="GO:0004674">
    <property type="term" value="F:protein serine/threonine kinase activity"/>
    <property type="evidence" value="ECO:0007669"/>
    <property type="project" value="UniProtKB-KW"/>
</dbReference>
<keyword evidence="6" id="KW-0547">Nucleotide-binding</keyword>
<keyword evidence="5" id="KW-0808">Transferase</keyword>
<evidence type="ECO:0000256" key="3">
    <source>
        <dbReference type="ARBA" id="ARBA00022527"/>
    </source>
</evidence>
<sequence>MINIIKSCPFLDAAGASPGPADHETVVECVSKKNGHRRALKVLHDSVKARREVELHWRASGCLHIVEIIDVYDNTYGGKRCLLVVMECMDGGELFQRIQDNGDRAFTERQAAEVIYDVCCVSEWKGF</sequence>
<keyword evidence="8" id="KW-0067">ATP-binding</keyword>
<dbReference type="InterPro" id="IPR050205">
    <property type="entry name" value="CDPK_Ser/Thr_kinases"/>
</dbReference>
<dbReference type="GO" id="GO:0005524">
    <property type="term" value="F:ATP binding"/>
    <property type="evidence" value="ECO:0007669"/>
    <property type="project" value="UniProtKB-KW"/>
</dbReference>
<dbReference type="Proteomes" id="UP000653454">
    <property type="component" value="Unassembled WGS sequence"/>
</dbReference>
<organism evidence="12 13">
    <name type="scientific">Plutella xylostella</name>
    <name type="common">Diamondback moth</name>
    <name type="synonym">Plutella maculipennis</name>
    <dbReference type="NCBI Taxonomy" id="51655"/>
    <lineage>
        <taxon>Eukaryota</taxon>
        <taxon>Metazoa</taxon>
        <taxon>Ecdysozoa</taxon>
        <taxon>Arthropoda</taxon>
        <taxon>Hexapoda</taxon>
        <taxon>Insecta</taxon>
        <taxon>Pterygota</taxon>
        <taxon>Neoptera</taxon>
        <taxon>Endopterygota</taxon>
        <taxon>Lepidoptera</taxon>
        <taxon>Glossata</taxon>
        <taxon>Ditrysia</taxon>
        <taxon>Yponomeutoidea</taxon>
        <taxon>Plutellidae</taxon>
        <taxon>Plutella</taxon>
    </lineage>
</organism>
<comment type="caution">
    <text evidence="12">The sequence shown here is derived from an EMBL/GenBank/DDBJ whole genome shotgun (WGS) entry which is preliminary data.</text>
</comment>
<evidence type="ECO:0000256" key="9">
    <source>
        <dbReference type="ARBA" id="ARBA00047899"/>
    </source>
</evidence>
<dbReference type="PANTHER" id="PTHR24349">
    <property type="entry name" value="SERINE/THREONINE-PROTEIN KINASE"/>
    <property type="match status" value="1"/>
</dbReference>
<evidence type="ECO:0000256" key="6">
    <source>
        <dbReference type="ARBA" id="ARBA00022741"/>
    </source>
</evidence>
<evidence type="ECO:0000256" key="2">
    <source>
        <dbReference type="ARBA" id="ARBA00012513"/>
    </source>
</evidence>
<evidence type="ECO:0000256" key="5">
    <source>
        <dbReference type="ARBA" id="ARBA00022679"/>
    </source>
</evidence>
<evidence type="ECO:0000313" key="13">
    <source>
        <dbReference type="Proteomes" id="UP000653454"/>
    </source>
</evidence>
<name>A0A8S4G954_PLUXY</name>
<dbReference type="InterPro" id="IPR000719">
    <property type="entry name" value="Prot_kinase_dom"/>
</dbReference>
<proteinExistence type="inferred from homology"/>
<accession>A0A8S4G954</accession>